<feature type="transmembrane region" description="Helical" evidence="1">
    <location>
        <begin position="61"/>
        <end position="87"/>
    </location>
</feature>
<dbReference type="Pfam" id="PF14317">
    <property type="entry name" value="YcxB"/>
    <property type="match status" value="1"/>
</dbReference>
<keyword evidence="4" id="KW-1185">Reference proteome</keyword>
<keyword evidence="1" id="KW-0812">Transmembrane</keyword>
<feature type="transmembrane region" description="Helical" evidence="1">
    <location>
        <begin position="34"/>
        <end position="55"/>
    </location>
</feature>
<evidence type="ECO:0000259" key="2">
    <source>
        <dbReference type="Pfam" id="PF14317"/>
    </source>
</evidence>
<reference evidence="4" key="1">
    <citation type="journal article" date="2021" name="Syst. Appl. Microbiol.">
        <title>Roseomonas hellenica sp. nov., isolated from roots of wild-growing Alkanna tinctoria.</title>
        <authorList>
            <person name="Rat A."/>
            <person name="Naranjo H.D."/>
            <person name="Lebbe L."/>
            <person name="Cnockaert M."/>
            <person name="Krigas N."/>
            <person name="Grigoriadou K."/>
            <person name="Maloupa E."/>
            <person name="Willems A."/>
        </authorList>
    </citation>
    <scope>NUCLEOTIDE SEQUENCE [LARGE SCALE GENOMIC DNA]</scope>
    <source>
        <strain evidence="4">LMG 31523</strain>
    </source>
</reference>
<evidence type="ECO:0000313" key="3">
    <source>
        <dbReference type="EMBL" id="MBR0666764.1"/>
    </source>
</evidence>
<evidence type="ECO:0000256" key="1">
    <source>
        <dbReference type="SAM" id="Phobius"/>
    </source>
</evidence>
<protein>
    <submittedName>
        <fullName evidence="3">YcxB family protein</fullName>
    </submittedName>
</protein>
<evidence type="ECO:0000313" key="4">
    <source>
        <dbReference type="Proteomes" id="UP001196870"/>
    </source>
</evidence>
<dbReference type="Proteomes" id="UP001196870">
    <property type="component" value="Unassembled WGS sequence"/>
</dbReference>
<organism evidence="3 4">
    <name type="scientific">Plastoroseomonas hellenica</name>
    <dbReference type="NCBI Taxonomy" id="2687306"/>
    <lineage>
        <taxon>Bacteria</taxon>
        <taxon>Pseudomonadati</taxon>
        <taxon>Pseudomonadota</taxon>
        <taxon>Alphaproteobacteria</taxon>
        <taxon>Acetobacterales</taxon>
        <taxon>Acetobacteraceae</taxon>
        <taxon>Plastoroseomonas</taxon>
    </lineage>
</organism>
<accession>A0ABS5F2G7</accession>
<dbReference type="RefSeq" id="WP_211854536.1">
    <property type="nucleotide sequence ID" value="NZ_JAAGBB010000026.1"/>
</dbReference>
<sequence length="189" mass="20822">MIRLEYDVTPADFEAFNLHIAYQPRLRAQRRRQAIAILIFFPIVVMTIGLLFPPPKGGPDLIWYLAAQLGFGLVVAVAMILFSHLAFRRRLRAQVRTMLGRNPRESFLGKQQLEVGPEGVTIDSPLLRATYRWPAVVGAEETEAHLFIMLGEVYGIIVPKRGQDAAALAALRSTVAASARASEQQGAGG</sequence>
<gene>
    <name evidence="3" type="ORF">GXW71_20560</name>
</gene>
<feature type="domain" description="YcxB-like C-terminal" evidence="2">
    <location>
        <begin position="116"/>
        <end position="173"/>
    </location>
</feature>
<dbReference type="InterPro" id="IPR025588">
    <property type="entry name" value="YcxB-like_C"/>
</dbReference>
<comment type="caution">
    <text evidence="3">The sequence shown here is derived from an EMBL/GenBank/DDBJ whole genome shotgun (WGS) entry which is preliminary data.</text>
</comment>
<keyword evidence="1" id="KW-0472">Membrane</keyword>
<dbReference type="EMBL" id="JAAGBB010000026">
    <property type="protein sequence ID" value="MBR0666764.1"/>
    <property type="molecule type" value="Genomic_DNA"/>
</dbReference>
<keyword evidence="1" id="KW-1133">Transmembrane helix</keyword>
<name>A0ABS5F2G7_9PROT</name>
<proteinExistence type="predicted"/>